<feature type="transmembrane region" description="Helical" evidence="1">
    <location>
        <begin position="108"/>
        <end position="125"/>
    </location>
</feature>
<dbReference type="PROSITE" id="PS51257">
    <property type="entry name" value="PROKAR_LIPOPROTEIN"/>
    <property type="match status" value="1"/>
</dbReference>
<name>A0A409XYF3_9AGAR</name>
<sequence length="380" mass="42649">MALKTITQSLLPMIIFPSLFLIGCKYMYFDHFSGGLDKTINDLCYPPSPLPPSTFNLTLPEGQSYVRRYTYLRRMDYNAVGPCSVVAFFHLLLDAPETTGMGRTPQEFLTYLLGTGLPCVLVMLVEAHRYKGKQHWLLTHPTFWLLMTQLITCGMTFPLYWLLLVVSRYRMAHGTRERPIASLITKVEAQGLALGLLLGAVLPSAAMVITKDTYATWLWQFYPVFVTAVRALYSSLAPSTLLKTTSSISRERNLREDSRQSGHGSSSQTMLRTIYLATFFLSSFFHARAVWPRVWSGDYASLSDLLVLTKAPASDAHPSIQALSFFKWDYALSYLAFSLGLLWSARDLREVLGMLTSYAMITPVLGVGAATTVVLAWRDL</sequence>
<keyword evidence="1" id="KW-0472">Membrane</keyword>
<keyword evidence="3" id="KW-1185">Reference proteome</keyword>
<dbReference type="InParanoid" id="A0A409XYF3"/>
<feature type="transmembrane region" description="Helical" evidence="1">
    <location>
        <begin position="357"/>
        <end position="377"/>
    </location>
</feature>
<gene>
    <name evidence="2" type="ORF">CVT26_015846</name>
</gene>
<evidence type="ECO:0000313" key="3">
    <source>
        <dbReference type="Proteomes" id="UP000284706"/>
    </source>
</evidence>
<accession>A0A409XYF3</accession>
<dbReference type="EMBL" id="NHYE01001415">
    <property type="protein sequence ID" value="PPQ95759.1"/>
    <property type="molecule type" value="Genomic_DNA"/>
</dbReference>
<feature type="transmembrane region" description="Helical" evidence="1">
    <location>
        <begin position="145"/>
        <end position="166"/>
    </location>
</feature>
<dbReference type="AlphaFoldDB" id="A0A409XYF3"/>
<evidence type="ECO:0000313" key="2">
    <source>
        <dbReference type="EMBL" id="PPQ95759.1"/>
    </source>
</evidence>
<organism evidence="2 3">
    <name type="scientific">Gymnopilus dilepis</name>
    <dbReference type="NCBI Taxonomy" id="231916"/>
    <lineage>
        <taxon>Eukaryota</taxon>
        <taxon>Fungi</taxon>
        <taxon>Dikarya</taxon>
        <taxon>Basidiomycota</taxon>
        <taxon>Agaricomycotina</taxon>
        <taxon>Agaricomycetes</taxon>
        <taxon>Agaricomycetidae</taxon>
        <taxon>Agaricales</taxon>
        <taxon>Agaricineae</taxon>
        <taxon>Hymenogastraceae</taxon>
        <taxon>Gymnopilus</taxon>
    </lineage>
</organism>
<reference evidence="2 3" key="1">
    <citation type="journal article" date="2018" name="Evol. Lett.">
        <title>Horizontal gene cluster transfer increased hallucinogenic mushroom diversity.</title>
        <authorList>
            <person name="Reynolds H.T."/>
            <person name="Vijayakumar V."/>
            <person name="Gluck-Thaler E."/>
            <person name="Korotkin H.B."/>
            <person name="Matheny P.B."/>
            <person name="Slot J.C."/>
        </authorList>
    </citation>
    <scope>NUCLEOTIDE SEQUENCE [LARGE SCALE GENOMIC DNA]</scope>
    <source>
        <strain evidence="2 3">SRW20</strain>
    </source>
</reference>
<feature type="transmembrane region" description="Helical" evidence="1">
    <location>
        <begin position="221"/>
        <end position="242"/>
    </location>
</feature>
<dbReference type="STRING" id="231916.A0A409XYF3"/>
<dbReference type="OrthoDB" id="72269at2759"/>
<protein>
    <submittedName>
        <fullName evidence="2">Uncharacterized protein</fullName>
    </submittedName>
</protein>
<feature type="transmembrane region" description="Helical" evidence="1">
    <location>
        <begin position="187"/>
        <end position="209"/>
    </location>
</feature>
<dbReference type="Proteomes" id="UP000284706">
    <property type="component" value="Unassembled WGS sequence"/>
</dbReference>
<keyword evidence="1" id="KW-0812">Transmembrane</keyword>
<comment type="caution">
    <text evidence="2">The sequence shown here is derived from an EMBL/GenBank/DDBJ whole genome shotgun (WGS) entry which is preliminary data.</text>
</comment>
<evidence type="ECO:0000256" key="1">
    <source>
        <dbReference type="SAM" id="Phobius"/>
    </source>
</evidence>
<proteinExistence type="predicted"/>
<feature type="transmembrane region" description="Helical" evidence="1">
    <location>
        <begin position="9"/>
        <end position="29"/>
    </location>
</feature>
<keyword evidence="1" id="KW-1133">Transmembrane helix</keyword>
<feature type="transmembrane region" description="Helical" evidence="1">
    <location>
        <begin position="328"/>
        <end position="345"/>
    </location>
</feature>